<proteinExistence type="predicted"/>
<dbReference type="SUPFAM" id="SSF142695">
    <property type="entry name" value="RibA-like"/>
    <property type="match status" value="1"/>
</dbReference>
<feature type="domain" description="GTP cyclohydrolase II" evidence="2">
    <location>
        <begin position="22"/>
        <end position="96"/>
    </location>
</feature>
<evidence type="ECO:0000313" key="3">
    <source>
        <dbReference type="EMBL" id="MFH8584544.1"/>
    </source>
</evidence>
<dbReference type="Proteomes" id="UP001610990">
    <property type="component" value="Unassembled WGS sequence"/>
</dbReference>
<dbReference type="InterPro" id="IPR032677">
    <property type="entry name" value="GTP_cyclohydro_II"/>
</dbReference>
<dbReference type="InterPro" id="IPR036144">
    <property type="entry name" value="RibA-like_sf"/>
</dbReference>
<gene>
    <name evidence="3" type="ORF">ACH4GP_09145</name>
</gene>
<feature type="compositionally biased region" description="Polar residues" evidence="1">
    <location>
        <begin position="112"/>
        <end position="127"/>
    </location>
</feature>
<dbReference type="Gene3D" id="3.40.50.10990">
    <property type="entry name" value="GTP cyclohydrolase II"/>
    <property type="match status" value="1"/>
</dbReference>
<protein>
    <recommendedName>
        <fullName evidence="2">GTP cyclohydrolase II domain-containing protein</fullName>
    </recommendedName>
</protein>
<reference evidence="3 4" key="1">
    <citation type="submission" date="2024-10" db="EMBL/GenBank/DDBJ databases">
        <title>The Natural Products Discovery Center: Release of the First 8490 Sequenced Strains for Exploring Actinobacteria Biosynthetic Diversity.</title>
        <authorList>
            <person name="Kalkreuter E."/>
            <person name="Kautsar S.A."/>
            <person name="Yang D."/>
            <person name="Bader C.D."/>
            <person name="Teijaro C.N."/>
            <person name="Fluegel L."/>
            <person name="Davis C.M."/>
            <person name="Simpson J.R."/>
            <person name="Lauterbach L."/>
            <person name="Steele A.D."/>
            <person name="Gui C."/>
            <person name="Meng S."/>
            <person name="Li G."/>
            <person name="Viehrig K."/>
            <person name="Ye F."/>
            <person name="Su P."/>
            <person name="Kiefer A.F."/>
            <person name="Nichols A."/>
            <person name="Cepeda A.J."/>
            <person name="Yan W."/>
            <person name="Fan B."/>
            <person name="Jiang Y."/>
            <person name="Adhikari A."/>
            <person name="Zheng C.-J."/>
            <person name="Schuster L."/>
            <person name="Cowan T.M."/>
            <person name="Smanski M.J."/>
            <person name="Chevrette M.G."/>
            <person name="De Carvalho L.P.S."/>
            <person name="Shen B."/>
        </authorList>
    </citation>
    <scope>NUCLEOTIDE SEQUENCE [LARGE SCALE GENOMIC DNA]</scope>
    <source>
        <strain evidence="3 4">NPDC018013</strain>
    </source>
</reference>
<name>A0ABW7RC27_9ACTN</name>
<keyword evidence="4" id="KW-1185">Reference proteome</keyword>
<accession>A0ABW7RC27</accession>
<organism evidence="3 4">
    <name type="scientific">Streptomyces celluloflavus</name>
    <dbReference type="NCBI Taxonomy" id="58344"/>
    <lineage>
        <taxon>Bacteria</taxon>
        <taxon>Bacillati</taxon>
        <taxon>Actinomycetota</taxon>
        <taxon>Actinomycetes</taxon>
        <taxon>Kitasatosporales</taxon>
        <taxon>Streptomycetaceae</taxon>
        <taxon>Streptomyces</taxon>
    </lineage>
</organism>
<comment type="caution">
    <text evidence="3">The sequence shown here is derived from an EMBL/GenBank/DDBJ whole genome shotgun (WGS) entry which is preliminary data.</text>
</comment>
<evidence type="ECO:0000259" key="2">
    <source>
        <dbReference type="Pfam" id="PF00925"/>
    </source>
</evidence>
<evidence type="ECO:0000313" key="4">
    <source>
        <dbReference type="Proteomes" id="UP001610990"/>
    </source>
</evidence>
<sequence length="133" mass="14419">MTERGNSLRPVSRQSDSERVVDLRSPVVHGELLAAGHPNRNCLREWAALEYGDVSGLVPGQETLARVHSEFLTSDAFSSLRCGSGEQPSAAPEAVRVAADTVSARRYPARSARQTLIDSRPQRTIAQGRNIAP</sequence>
<dbReference type="EMBL" id="JBIRGH010000004">
    <property type="protein sequence ID" value="MFH8584544.1"/>
    <property type="molecule type" value="Genomic_DNA"/>
</dbReference>
<evidence type="ECO:0000256" key="1">
    <source>
        <dbReference type="SAM" id="MobiDB-lite"/>
    </source>
</evidence>
<feature type="region of interest" description="Disordered" evidence="1">
    <location>
        <begin position="108"/>
        <end position="133"/>
    </location>
</feature>
<dbReference type="RefSeq" id="WP_367437566.1">
    <property type="nucleotide sequence ID" value="NZ_CP108413.1"/>
</dbReference>
<dbReference type="Pfam" id="PF00925">
    <property type="entry name" value="GTP_cyclohydro2"/>
    <property type="match status" value="1"/>
</dbReference>